<name>A0ABQ5JIU3_9LACO</name>
<evidence type="ECO:0000313" key="4">
    <source>
        <dbReference type="Proteomes" id="UP001055149"/>
    </source>
</evidence>
<gene>
    <name evidence="3" type="ORF">LPAF129_08830</name>
</gene>
<keyword evidence="4" id="KW-1185">Reference proteome</keyword>
<keyword evidence="1" id="KW-0472">Membrane</keyword>
<dbReference type="SUPFAM" id="SSF55073">
    <property type="entry name" value="Nucleotide cyclase"/>
    <property type="match status" value="1"/>
</dbReference>
<proteinExistence type="predicted"/>
<organism evidence="3 4">
    <name type="scientific">Ligilactobacillus pabuli</name>
    <dbReference type="NCBI Taxonomy" id="2886039"/>
    <lineage>
        <taxon>Bacteria</taxon>
        <taxon>Bacillati</taxon>
        <taxon>Bacillota</taxon>
        <taxon>Bacilli</taxon>
        <taxon>Lactobacillales</taxon>
        <taxon>Lactobacillaceae</taxon>
        <taxon>Ligilactobacillus</taxon>
    </lineage>
</organism>
<dbReference type="InterPro" id="IPR000160">
    <property type="entry name" value="GGDEF_dom"/>
</dbReference>
<evidence type="ECO:0000313" key="3">
    <source>
        <dbReference type="EMBL" id="GKS81197.1"/>
    </source>
</evidence>
<sequence length="285" mass="32635">MKDDQRVSLGADLYLLLFLALFSITAVLMTLTQNVWLNTLYLGLTVILILLTYFFGLIVGLSANLLFIFGQILVMIALNTIQHSEIPVLMIFWLIMPLLLSATFYGMNHNQIKLQKSNAKLRADIMARGAFDEETNLRTTVAYIQDAQVFLETNRRFNLPVTTVIIRIRYYKEIRKMMSNEQYLELLKLVSETITTTTRNNDVVYLLEQNDPTWAILLFSNQDGAKVAAERIKANFEANLREAVNLKNLEILLVVGIASWTPEKMHSPYDLMNTGIKEIEYDVAQ</sequence>
<keyword evidence="1" id="KW-0812">Transmembrane</keyword>
<dbReference type="EMBL" id="BQXH01000006">
    <property type="protein sequence ID" value="GKS81197.1"/>
    <property type="molecule type" value="Genomic_DNA"/>
</dbReference>
<dbReference type="InterPro" id="IPR029787">
    <property type="entry name" value="Nucleotide_cyclase"/>
</dbReference>
<feature type="domain" description="GGDEF" evidence="2">
    <location>
        <begin position="134"/>
        <end position="273"/>
    </location>
</feature>
<comment type="caution">
    <text evidence="3">The sequence shown here is derived from an EMBL/GenBank/DDBJ whole genome shotgun (WGS) entry which is preliminary data.</text>
</comment>
<evidence type="ECO:0000259" key="2">
    <source>
        <dbReference type="Pfam" id="PF00990"/>
    </source>
</evidence>
<dbReference type="RefSeq" id="WP_244054959.1">
    <property type="nucleotide sequence ID" value="NZ_BQXH01000006.1"/>
</dbReference>
<evidence type="ECO:0000256" key="1">
    <source>
        <dbReference type="SAM" id="Phobius"/>
    </source>
</evidence>
<dbReference type="Pfam" id="PF00990">
    <property type="entry name" value="GGDEF"/>
    <property type="match status" value="1"/>
</dbReference>
<protein>
    <submittedName>
        <fullName evidence="3">GGDEF domain-containing protein</fullName>
    </submittedName>
</protein>
<keyword evidence="1" id="KW-1133">Transmembrane helix</keyword>
<feature type="transmembrane region" description="Helical" evidence="1">
    <location>
        <begin position="65"/>
        <end position="82"/>
    </location>
</feature>
<feature type="transmembrane region" description="Helical" evidence="1">
    <location>
        <begin position="12"/>
        <end position="33"/>
    </location>
</feature>
<accession>A0ABQ5JIU3</accession>
<feature type="transmembrane region" description="Helical" evidence="1">
    <location>
        <begin position="88"/>
        <end position="107"/>
    </location>
</feature>
<reference evidence="3" key="1">
    <citation type="journal article" date="2022" name="Int. J. Syst. Evol. Microbiol.">
        <title>A novel species of lactic acid bacteria, Ligilactobacillus pabuli sp. nov., isolated from alfalfa silage.</title>
        <authorList>
            <person name="Tohno M."/>
            <person name="Tanizawa Y."/>
            <person name="Sawada H."/>
            <person name="Sakamoto M."/>
            <person name="Ohkuma M."/>
            <person name="Kobayashi H."/>
        </authorList>
    </citation>
    <scope>NUCLEOTIDE SEQUENCE</scope>
    <source>
        <strain evidence="3">AF129</strain>
    </source>
</reference>
<dbReference type="Gene3D" id="3.30.70.270">
    <property type="match status" value="1"/>
</dbReference>
<dbReference type="Proteomes" id="UP001055149">
    <property type="component" value="Unassembled WGS sequence"/>
</dbReference>
<dbReference type="InterPro" id="IPR043128">
    <property type="entry name" value="Rev_trsase/Diguanyl_cyclase"/>
</dbReference>
<feature type="transmembrane region" description="Helical" evidence="1">
    <location>
        <begin position="39"/>
        <end position="58"/>
    </location>
</feature>